<dbReference type="InterPro" id="IPR005182">
    <property type="entry name" value="YdbS-like_PH"/>
</dbReference>
<comment type="caution">
    <text evidence="3">The sequence shown here is derived from an EMBL/GenBank/DDBJ whole genome shotgun (WGS) entry which is preliminary data.</text>
</comment>
<evidence type="ECO:0000313" key="4">
    <source>
        <dbReference type="Proteomes" id="UP000179627"/>
    </source>
</evidence>
<dbReference type="RefSeq" id="WP_071090058.1">
    <property type="nucleotide sequence ID" value="NZ_MBLM01000158.1"/>
</dbReference>
<feature type="domain" description="YdbS-like PH" evidence="2">
    <location>
        <begin position="63"/>
        <end position="139"/>
    </location>
</feature>
<dbReference type="Pfam" id="PF03703">
    <property type="entry name" value="bPH_2"/>
    <property type="match status" value="1"/>
</dbReference>
<organism evidence="3 4">
    <name type="scientific">Parafrankia colletiae</name>
    <dbReference type="NCBI Taxonomy" id="573497"/>
    <lineage>
        <taxon>Bacteria</taxon>
        <taxon>Bacillati</taxon>
        <taxon>Actinomycetota</taxon>
        <taxon>Actinomycetes</taxon>
        <taxon>Frankiales</taxon>
        <taxon>Frankiaceae</taxon>
        <taxon>Parafrankia</taxon>
    </lineage>
</organism>
<name>A0A1S1Q8A6_9ACTN</name>
<dbReference type="AlphaFoldDB" id="A0A1S1Q8A6"/>
<evidence type="ECO:0000313" key="3">
    <source>
        <dbReference type="EMBL" id="OHV29829.1"/>
    </source>
</evidence>
<keyword evidence="4" id="KW-1185">Reference proteome</keyword>
<dbReference type="OrthoDB" id="5996503at2"/>
<evidence type="ECO:0000259" key="2">
    <source>
        <dbReference type="Pfam" id="PF03703"/>
    </source>
</evidence>
<dbReference type="EMBL" id="MBLM01000158">
    <property type="protein sequence ID" value="OHV29829.1"/>
    <property type="molecule type" value="Genomic_DNA"/>
</dbReference>
<evidence type="ECO:0000256" key="1">
    <source>
        <dbReference type="SAM" id="MobiDB-lite"/>
    </source>
</evidence>
<gene>
    <name evidence="3" type="ORF">CC117_28340</name>
</gene>
<accession>A0A1S1Q8A6</accession>
<protein>
    <recommendedName>
        <fullName evidence="2">YdbS-like PH domain-containing protein</fullName>
    </recommendedName>
</protein>
<reference evidence="4" key="1">
    <citation type="submission" date="2016-07" db="EMBL/GenBank/DDBJ databases">
        <title>Sequence Frankia sp. strain CcI1.17.</title>
        <authorList>
            <person name="Ghodhbane-Gtari F."/>
            <person name="Swanson E."/>
            <person name="Gueddou A."/>
            <person name="Morris K."/>
            <person name="Hezbri K."/>
            <person name="Ktari A."/>
            <person name="Nouioui I."/>
            <person name="Abebe-Akele F."/>
            <person name="Simpson S."/>
            <person name="Thomas K."/>
            <person name="Gtari M."/>
            <person name="Tisa L.S."/>
            <person name="Hurst S."/>
        </authorList>
    </citation>
    <scope>NUCLEOTIDE SEQUENCE [LARGE SCALE GENOMIC DNA]</scope>
    <source>
        <strain evidence="4">Cc1.17</strain>
    </source>
</reference>
<feature type="region of interest" description="Disordered" evidence="1">
    <location>
        <begin position="1"/>
        <end position="43"/>
    </location>
</feature>
<dbReference type="Proteomes" id="UP000179627">
    <property type="component" value="Unassembled WGS sequence"/>
</dbReference>
<proteinExistence type="predicted"/>
<sequence>MNWQGTPEPHHHQSHQPAPYGHSGRGQGYPPPPAYVPASGPQDERTLWETASQTLAGIASGGRAAGRYRVTAVRLYVTEGIATTKTEQYELGWLYDIDIRQTLVQRARSIGDVVVHVRRGWGQETVVLQSVPEPARVRDMLNQLAAHARGPQQGRGW</sequence>